<name>A0A9D9I1J8_9FIRM</name>
<dbReference type="Pfam" id="PF16107">
    <property type="entry name" value="DUF4825"/>
    <property type="match status" value="1"/>
</dbReference>
<sequence length="831" mass="96591">MDKIFLQILNMSSIASIVIIFVLIARVFLRKVPKIFSYALWFVVLFRLICPFSFESVYSLLPIKENLIPQDMMYDNTLNMDVGVTIINHAVHDTRPSVVEEVSIHSIQVWMFIGSVLWLIGIGGLFFYSFITFFRLKQCLKTAVAYKNNIFLSDRIETAFVIGIFSPRIYLPFHLKESEQEYILLHEQTHIKRLDHVIRFISFLVLCVHWFNPFVWIAFFASGKDMEMSCDEAVIRKIGKDKKKEYSISLLNLAIGRKIVGGTPISFGEGDTKSRIKNVLNYRKPTFWGILFTVLIVLCIGIGLLVDPIHQTIFVKNKNDISKICIEQIYEGESLGKVEIHDESDMEVIWNALSHTNKTLKQSVNDFPYEKNYFKIESFGANSQILYLYKENNTYYVEEPYIGIYKTKKKTYVSIENIYNSNKDFSTQYNTVALWKSRILYIGDGSGVGNIVNQLPFPDGYQYKSMELDTKGKQRKLIINCKEIENVELSSKEEFIVKKNAILLLALIDNLEELQFVIQKPNGENNILTFDREWANKEMSGDLRGYTKDFQKFKQLINLYSMHSVGEPLEHEIHLAILDSHKNDSMATDLACENHVILATETKDKTKEELQKITIYAMVLYEEYNLVNGKIEDTQEVVGSHTPTAITFEVGENGQYFLSEYWIPGDGSNYNQDIKNKFPKEVWKDALDTQKYITVQQQSIYQKLMEGGYLDAEEMITKSIDHMIQIKKEAPDWEIEAEQRNLTYYGDAMLTYAYRHFLKGKQRGEKAYIMETACRDLLKQFQEDMKFQNKKGQEWFDAYLAALKEYKETKGIEFVKENMPKGYLLLMMNEN</sequence>
<evidence type="ECO:0000313" key="5">
    <source>
        <dbReference type="EMBL" id="MBO8464280.1"/>
    </source>
</evidence>
<dbReference type="AlphaFoldDB" id="A0A9D9I1J8"/>
<dbReference type="InterPro" id="IPR008756">
    <property type="entry name" value="Peptidase_M56"/>
</dbReference>
<dbReference type="InterPro" id="IPR033782">
    <property type="entry name" value="DUF5301"/>
</dbReference>
<feature type="domain" description="DUF4825" evidence="3">
    <location>
        <begin position="435"/>
        <end position="521"/>
    </location>
</feature>
<evidence type="ECO:0000259" key="2">
    <source>
        <dbReference type="Pfam" id="PF05569"/>
    </source>
</evidence>
<keyword evidence="1" id="KW-1133">Transmembrane helix</keyword>
<feature type="transmembrane region" description="Helical" evidence="1">
    <location>
        <begin position="197"/>
        <end position="219"/>
    </location>
</feature>
<evidence type="ECO:0000259" key="4">
    <source>
        <dbReference type="Pfam" id="PF17225"/>
    </source>
</evidence>
<reference evidence="5" key="1">
    <citation type="submission" date="2020-10" db="EMBL/GenBank/DDBJ databases">
        <authorList>
            <person name="Gilroy R."/>
        </authorList>
    </citation>
    <scope>NUCLEOTIDE SEQUENCE</scope>
    <source>
        <strain evidence="5">E3-2379</strain>
    </source>
</reference>
<gene>
    <name evidence="5" type="ORF">IAC13_10150</name>
</gene>
<dbReference type="PANTHER" id="PTHR34978:SF3">
    <property type="entry name" value="SLR0241 PROTEIN"/>
    <property type="match status" value="1"/>
</dbReference>
<keyword evidence="1" id="KW-0472">Membrane</keyword>
<reference evidence="5" key="2">
    <citation type="journal article" date="2021" name="PeerJ">
        <title>Extensive microbial diversity within the chicken gut microbiome revealed by metagenomics and culture.</title>
        <authorList>
            <person name="Gilroy R."/>
            <person name="Ravi A."/>
            <person name="Getino M."/>
            <person name="Pursley I."/>
            <person name="Horton D.L."/>
            <person name="Alikhan N.F."/>
            <person name="Baker D."/>
            <person name="Gharbi K."/>
            <person name="Hall N."/>
            <person name="Watson M."/>
            <person name="Adriaenssens E.M."/>
            <person name="Foster-Nyarko E."/>
            <person name="Jarju S."/>
            <person name="Secka A."/>
            <person name="Antonio M."/>
            <person name="Oren A."/>
            <person name="Chaudhuri R.R."/>
            <person name="La Ragione R."/>
            <person name="Hildebrand F."/>
            <person name="Pallen M.J."/>
        </authorList>
    </citation>
    <scope>NUCLEOTIDE SEQUENCE</scope>
    <source>
        <strain evidence="5">E3-2379</strain>
    </source>
</reference>
<dbReference type="Proteomes" id="UP000823618">
    <property type="component" value="Unassembled WGS sequence"/>
</dbReference>
<dbReference type="InterPro" id="IPR052173">
    <property type="entry name" value="Beta-lactam_resp_regulator"/>
</dbReference>
<dbReference type="PANTHER" id="PTHR34978">
    <property type="entry name" value="POSSIBLE SENSOR-TRANSDUCER PROTEIN BLAR"/>
    <property type="match status" value="1"/>
</dbReference>
<dbReference type="Gene3D" id="2.60.40.4250">
    <property type="match status" value="1"/>
</dbReference>
<dbReference type="Pfam" id="PF05569">
    <property type="entry name" value="Peptidase_M56"/>
    <property type="match status" value="1"/>
</dbReference>
<accession>A0A9D9I1J8</accession>
<feature type="transmembrane region" description="Helical" evidence="1">
    <location>
        <begin position="287"/>
        <end position="306"/>
    </location>
</feature>
<evidence type="ECO:0000256" key="1">
    <source>
        <dbReference type="SAM" id="Phobius"/>
    </source>
</evidence>
<evidence type="ECO:0000313" key="6">
    <source>
        <dbReference type="Proteomes" id="UP000823618"/>
    </source>
</evidence>
<dbReference type="Pfam" id="PF17225">
    <property type="entry name" value="DUF5301"/>
    <property type="match status" value="1"/>
</dbReference>
<feature type="transmembrane region" description="Helical" evidence="1">
    <location>
        <begin position="109"/>
        <end position="131"/>
    </location>
</feature>
<feature type="transmembrane region" description="Helical" evidence="1">
    <location>
        <begin position="35"/>
        <end position="54"/>
    </location>
</feature>
<keyword evidence="1" id="KW-0812">Transmembrane</keyword>
<organism evidence="5 6">
    <name type="scientific">Candidatus Scybalomonas excrementavium</name>
    <dbReference type="NCBI Taxonomy" id="2840943"/>
    <lineage>
        <taxon>Bacteria</taxon>
        <taxon>Bacillati</taxon>
        <taxon>Bacillota</taxon>
        <taxon>Clostridia</taxon>
        <taxon>Lachnospirales</taxon>
        <taxon>Lachnospiraceae</taxon>
        <taxon>Lachnospiraceae incertae sedis</taxon>
        <taxon>Candidatus Scybalomonas</taxon>
    </lineage>
</organism>
<dbReference type="CDD" id="cd07341">
    <property type="entry name" value="M56_BlaR1_MecR1_like"/>
    <property type="match status" value="1"/>
</dbReference>
<feature type="domain" description="DUF5301" evidence="4">
    <location>
        <begin position="311"/>
        <end position="406"/>
    </location>
</feature>
<evidence type="ECO:0000259" key="3">
    <source>
        <dbReference type="Pfam" id="PF16107"/>
    </source>
</evidence>
<comment type="caution">
    <text evidence="5">The sequence shown here is derived from an EMBL/GenBank/DDBJ whole genome shotgun (WGS) entry which is preliminary data.</text>
</comment>
<feature type="transmembrane region" description="Helical" evidence="1">
    <location>
        <begin position="6"/>
        <end position="28"/>
    </location>
</feature>
<feature type="domain" description="Peptidase M56" evidence="2">
    <location>
        <begin position="8"/>
        <end position="278"/>
    </location>
</feature>
<dbReference type="EMBL" id="JADIML010000291">
    <property type="protein sequence ID" value="MBO8464280.1"/>
    <property type="molecule type" value="Genomic_DNA"/>
</dbReference>
<protein>
    <submittedName>
        <fullName evidence="5">DUF5301 domain-containing protein</fullName>
    </submittedName>
</protein>
<dbReference type="InterPro" id="IPR032250">
    <property type="entry name" value="DUF4825"/>
</dbReference>
<proteinExistence type="predicted"/>